<feature type="transmembrane region" description="Helical" evidence="2">
    <location>
        <begin position="29"/>
        <end position="48"/>
    </location>
</feature>
<evidence type="ECO:0000313" key="5">
    <source>
        <dbReference type="Proteomes" id="UP000261560"/>
    </source>
</evidence>
<dbReference type="PROSITE" id="PS50878">
    <property type="entry name" value="RT_POL"/>
    <property type="match status" value="1"/>
</dbReference>
<dbReference type="InterPro" id="IPR005135">
    <property type="entry name" value="Endo/exonuclease/phosphatase"/>
</dbReference>
<keyword evidence="2" id="KW-1133">Transmembrane helix</keyword>
<dbReference type="GO" id="GO:0003824">
    <property type="term" value="F:catalytic activity"/>
    <property type="evidence" value="ECO:0007669"/>
    <property type="project" value="InterPro"/>
</dbReference>
<dbReference type="PANTHER" id="PTHR47510">
    <property type="entry name" value="REVERSE TRANSCRIPTASE DOMAIN-CONTAINING PROTEIN"/>
    <property type="match status" value="1"/>
</dbReference>
<feature type="compositionally biased region" description="Polar residues" evidence="1">
    <location>
        <begin position="506"/>
        <end position="517"/>
    </location>
</feature>
<feature type="compositionally biased region" description="Pro residues" evidence="1">
    <location>
        <begin position="489"/>
        <end position="502"/>
    </location>
</feature>
<reference evidence="4" key="1">
    <citation type="submission" date="2025-08" db="UniProtKB">
        <authorList>
            <consortium name="Ensembl"/>
        </authorList>
    </citation>
    <scope>IDENTIFICATION</scope>
</reference>
<feature type="compositionally biased region" description="Pro residues" evidence="1">
    <location>
        <begin position="397"/>
        <end position="482"/>
    </location>
</feature>
<dbReference type="InterPro" id="IPR036691">
    <property type="entry name" value="Endo/exonu/phosph_ase_sf"/>
</dbReference>
<dbReference type="Ensembl" id="ENSOMET00000023758.1">
    <property type="protein sequence ID" value="ENSOMEP00000015555.1"/>
    <property type="gene ID" value="ENSOMEG00000017142.1"/>
</dbReference>
<organism evidence="4 5">
    <name type="scientific">Oryzias melastigma</name>
    <name type="common">Marine medaka</name>
    <dbReference type="NCBI Taxonomy" id="30732"/>
    <lineage>
        <taxon>Eukaryota</taxon>
        <taxon>Metazoa</taxon>
        <taxon>Chordata</taxon>
        <taxon>Craniata</taxon>
        <taxon>Vertebrata</taxon>
        <taxon>Euteleostomi</taxon>
        <taxon>Actinopterygii</taxon>
        <taxon>Neopterygii</taxon>
        <taxon>Teleostei</taxon>
        <taxon>Neoteleostei</taxon>
        <taxon>Acanthomorphata</taxon>
        <taxon>Ovalentaria</taxon>
        <taxon>Atherinomorphae</taxon>
        <taxon>Beloniformes</taxon>
        <taxon>Adrianichthyidae</taxon>
        <taxon>Oryziinae</taxon>
        <taxon>Oryzias</taxon>
    </lineage>
</organism>
<accession>A0A3B3CCL8</accession>
<reference evidence="4" key="2">
    <citation type="submission" date="2025-09" db="UniProtKB">
        <authorList>
            <consortium name="Ensembl"/>
        </authorList>
    </citation>
    <scope>IDENTIFICATION</scope>
</reference>
<evidence type="ECO:0000313" key="4">
    <source>
        <dbReference type="Ensembl" id="ENSOMEP00000015555.1"/>
    </source>
</evidence>
<feature type="domain" description="Reverse transcriptase" evidence="3">
    <location>
        <begin position="1104"/>
        <end position="1374"/>
    </location>
</feature>
<keyword evidence="2" id="KW-0812">Transmembrane</keyword>
<dbReference type="Proteomes" id="UP000261560">
    <property type="component" value="Unplaced"/>
</dbReference>
<dbReference type="OMA" id="PWINETV"/>
<dbReference type="Pfam" id="PF00078">
    <property type="entry name" value="RVT_1"/>
    <property type="match status" value="1"/>
</dbReference>
<dbReference type="Pfam" id="PF14529">
    <property type="entry name" value="Exo_endo_phos_2"/>
    <property type="match status" value="1"/>
</dbReference>
<feature type="compositionally biased region" description="Low complexity" evidence="1">
    <location>
        <begin position="560"/>
        <end position="569"/>
    </location>
</feature>
<keyword evidence="5" id="KW-1185">Reference proteome</keyword>
<name>A0A3B3CCL8_ORYME</name>
<feature type="region of interest" description="Disordered" evidence="1">
    <location>
        <begin position="319"/>
        <end position="376"/>
    </location>
</feature>
<dbReference type="GeneTree" id="ENSGT01120000271879"/>
<dbReference type="STRING" id="30732.ENSOMEP00000015555"/>
<sequence length="1573" mass="174022">MAATVQSHRLSAPVCLSKKPSKRKRRPQILSLTILLTIFVSIYLLLVLRSLQKQDKNIQQVCLPSRMSQHLLYTRVLDEGHARPPPGKNGHLTKPISGYIHLLMILILAGDVEINPGPFSLNTNHMDDTQMQLNGIPAVAQELQAPDLLPLLPVLHLQLIQFGLNGLPLQYGLQPSVPWVSLLLEGPSPQLGGLQPELARLSLQLDGPPPQLAVPPPWPAGPPLLPARLPLLPSVPSPLPARPPSQPAGPLLLPPRPLLLLAGPPPWPAGPPLLPLGRPLLPPGPPWLLPGPSLLPAGPPSQPAGPLLLSLGPPSLLAGPPPWPAGPPLLPPGPPLLPPGPPLLPPGPPLLPPGPLRLLPGPSPQPAGPLLLPPGPPLLLAGPPPWPAVPPPWPAGPPPLPPGRPLLPPGPPRLLPGPSPRPDGPPLLPHGPPSLPAGPPLLPPGPPRLLPGPSPRPYGPPLLPHGPPSLPAGPPLLPPGPPQLSAESPPLPAGPPPRPVVLPPLSTGTPLQSTLSPPQLDGSPPPLVGLPLGPSHQLPGTCHPVPPSHLPDSHLPESPPQLSGSPPQLRDGAVAPQRLATRTRGKLWTQSKISIERAASKQKKIKLFQTVNHAKILWEPKAKPKGILGGHLNIRSVVSKTEQLEHLLTESNLDYLCLSETWLKPSTPQSVFHIEGYNVFRCDRKQGKGGGVMIYVKEKFDCTTIENLSDSLECTGITIKLSPEMSFVVIVIYRPPSAKDIFFTHLTEILKKCNNKETILLGDFNINWLDKSNSKKLRQITTKFQMMQMMKTATRITKSSESMIDLIFTNKEERITKSYNLITGLSDHNLTLIIRKLSKTRYNNSSRVNFNTVIPRISKRDLGSFDNEIQQIKWDQITCNKNCQDATADFMKYFSDLVQKYSKELPHKCKIKTSLPWINETVLKLMKQRDAALKKYLKTGLLTDTLLYKELRNNVTSLLRKSKANFYLNLIEQAKGNTKKLWQTINKITARENHSSQKFEIFINENLETDVQMVANHFNDYFIESVKNLEIQNKNFRNFSKSTDFVVLDGQNSLYFKLTDEREINKILQTFTNSKSKDIWGMDNALLKRHKEMFVTPIVYITNKSIEENTFPTAFKTAVITPLFKSGDKRSLCNYRPISILPAVSKVVEKVIAEQLKKHLSTNNFLHPMQFGYRTQHSTETACCYFIETAKAKLDKGGVLGAVFLDLSKAFDTVNHSVLLRKLAHYDLSPSAMQWIESYLCGRVQHVRINSTLSTSKTSDLGVPQGSVLGPLLFTIYINDLPSVCSDVDIQMYADDTVVYVHGSDAASVAKKLTNALENISLWLQSASLTLNLNKTVAMYFTKTKKQKSSFPCIYINKCQIKTVDEFKYLGVILDTNFSFKKHVKKVSNTIKYSLSVFRNIRNKLTHDSAKVYLDAMILSHIGYCISCWSQACETTTRPLKSLYNQAVKVLDKKPLRSHHCPIFTKHGMLNFDSITTYMNMRLLFKILNNMAPPPLKKYVQLCSEETTRTTRSTSHNDCRLPKRSSAFGQTAFSYKAIKEWNKLPQSLKLSPEINNFSRNLKELLLDKQQCQH</sequence>
<protein>
    <recommendedName>
        <fullName evidence="3">Reverse transcriptase domain-containing protein</fullName>
    </recommendedName>
</protein>
<dbReference type="CDD" id="cd01650">
    <property type="entry name" value="RT_nLTR_like"/>
    <property type="match status" value="1"/>
</dbReference>
<dbReference type="Gene3D" id="3.60.10.10">
    <property type="entry name" value="Endonuclease/exonuclease/phosphatase"/>
    <property type="match status" value="1"/>
</dbReference>
<dbReference type="InterPro" id="IPR043502">
    <property type="entry name" value="DNA/RNA_pol_sf"/>
</dbReference>
<dbReference type="PaxDb" id="30732-ENSOMEP00000015555"/>
<dbReference type="SUPFAM" id="SSF56219">
    <property type="entry name" value="DNase I-like"/>
    <property type="match status" value="1"/>
</dbReference>
<evidence type="ECO:0000256" key="1">
    <source>
        <dbReference type="SAM" id="MobiDB-lite"/>
    </source>
</evidence>
<dbReference type="InterPro" id="IPR000477">
    <property type="entry name" value="RT_dom"/>
</dbReference>
<dbReference type="SUPFAM" id="SSF56672">
    <property type="entry name" value="DNA/RNA polymerases"/>
    <property type="match status" value="1"/>
</dbReference>
<evidence type="ECO:0000259" key="3">
    <source>
        <dbReference type="PROSITE" id="PS50878"/>
    </source>
</evidence>
<keyword evidence="2" id="KW-0472">Membrane</keyword>
<feature type="region of interest" description="Disordered" evidence="1">
    <location>
        <begin position="397"/>
        <end position="572"/>
    </location>
</feature>
<evidence type="ECO:0000256" key="2">
    <source>
        <dbReference type="SAM" id="Phobius"/>
    </source>
</evidence>
<dbReference type="PANTHER" id="PTHR47510:SF3">
    <property type="entry name" value="ENDO_EXONUCLEASE_PHOSPHATASE DOMAIN-CONTAINING PROTEIN"/>
    <property type="match status" value="1"/>
</dbReference>
<proteinExistence type="predicted"/>